<protein>
    <submittedName>
        <fullName evidence="9">Type VII secretion integral membrane protein EccD</fullName>
    </submittedName>
</protein>
<feature type="transmembrane region" description="Helical" evidence="7">
    <location>
        <begin position="372"/>
        <end position="392"/>
    </location>
</feature>
<feature type="transmembrane region" description="Helical" evidence="7">
    <location>
        <begin position="258"/>
        <end position="279"/>
    </location>
</feature>
<feature type="transmembrane region" description="Helical" evidence="7">
    <location>
        <begin position="232"/>
        <end position="252"/>
    </location>
</feature>
<evidence type="ECO:0000256" key="7">
    <source>
        <dbReference type="SAM" id="Phobius"/>
    </source>
</evidence>
<name>A0A5N0UXI5_9PSEU</name>
<evidence type="ECO:0000256" key="4">
    <source>
        <dbReference type="ARBA" id="ARBA00022692"/>
    </source>
</evidence>
<dbReference type="OrthoDB" id="4775372at2"/>
<organism evidence="9 10">
    <name type="scientific">Amycolatopsis acidicola</name>
    <dbReference type="NCBI Taxonomy" id="2596893"/>
    <lineage>
        <taxon>Bacteria</taxon>
        <taxon>Bacillati</taxon>
        <taxon>Actinomycetota</taxon>
        <taxon>Actinomycetes</taxon>
        <taxon>Pseudonocardiales</taxon>
        <taxon>Pseudonocardiaceae</taxon>
        <taxon>Amycolatopsis</taxon>
    </lineage>
</organism>
<gene>
    <name evidence="9" type="primary">eccD</name>
    <name evidence="9" type="ORF">FPZ12_029135</name>
</gene>
<feature type="transmembrane region" description="Helical" evidence="7">
    <location>
        <begin position="176"/>
        <end position="195"/>
    </location>
</feature>
<feature type="transmembrane region" description="Helical" evidence="7">
    <location>
        <begin position="343"/>
        <end position="360"/>
    </location>
</feature>
<dbReference type="Proteomes" id="UP000319769">
    <property type="component" value="Unassembled WGS sequence"/>
</dbReference>
<evidence type="ECO:0000256" key="1">
    <source>
        <dbReference type="ARBA" id="ARBA00004651"/>
    </source>
</evidence>
<comment type="caution">
    <text evidence="9">The sequence shown here is derived from an EMBL/GenBank/DDBJ whole genome shotgun (WGS) entry which is preliminary data.</text>
</comment>
<keyword evidence="4 7" id="KW-0812">Transmembrane</keyword>
<dbReference type="InterPro" id="IPR024962">
    <property type="entry name" value="YukD-like"/>
</dbReference>
<evidence type="ECO:0000259" key="8">
    <source>
        <dbReference type="Pfam" id="PF19053"/>
    </source>
</evidence>
<dbReference type="EMBL" id="VMNW02000054">
    <property type="protein sequence ID" value="KAA9155800.1"/>
    <property type="molecule type" value="Genomic_DNA"/>
</dbReference>
<feature type="domain" description="EccD-like transmembrane" evidence="8">
    <location>
        <begin position="117"/>
        <end position="454"/>
    </location>
</feature>
<keyword evidence="3" id="KW-1003">Cell membrane</keyword>
<reference evidence="9" key="1">
    <citation type="submission" date="2019-09" db="EMBL/GenBank/DDBJ databases">
        <authorList>
            <person name="Teo W.F.A."/>
            <person name="Duangmal K."/>
        </authorList>
    </citation>
    <scope>NUCLEOTIDE SEQUENCE [LARGE SCALE GENOMIC DNA]</scope>
    <source>
        <strain evidence="9">K81G1</strain>
    </source>
</reference>
<dbReference type="Pfam" id="PF08817">
    <property type="entry name" value="YukD"/>
    <property type="match status" value="1"/>
</dbReference>
<evidence type="ECO:0000256" key="3">
    <source>
        <dbReference type="ARBA" id="ARBA00022475"/>
    </source>
</evidence>
<comment type="subcellular location">
    <subcellularLocation>
        <location evidence="1">Cell membrane</location>
        <topology evidence="1">Multi-pass membrane protein</topology>
    </subcellularLocation>
</comment>
<dbReference type="PIRSF" id="PIRSF017804">
    <property type="entry name" value="Secretion_EccD1"/>
    <property type="match status" value="1"/>
</dbReference>
<feature type="transmembrane region" description="Helical" evidence="7">
    <location>
        <begin position="207"/>
        <end position="225"/>
    </location>
</feature>
<evidence type="ECO:0000313" key="9">
    <source>
        <dbReference type="EMBL" id="KAA9155800.1"/>
    </source>
</evidence>
<evidence type="ECO:0000256" key="6">
    <source>
        <dbReference type="ARBA" id="ARBA00023136"/>
    </source>
</evidence>
<accession>A0A5N0UXI5</accession>
<proteinExistence type="inferred from homology"/>
<dbReference type="InterPro" id="IPR044049">
    <property type="entry name" value="EccD_transm"/>
</dbReference>
<feature type="transmembrane region" description="Helical" evidence="7">
    <location>
        <begin position="431"/>
        <end position="451"/>
    </location>
</feature>
<keyword evidence="5 7" id="KW-1133">Transmembrane helix</keyword>
<feature type="transmembrane region" description="Helical" evidence="7">
    <location>
        <begin position="120"/>
        <end position="137"/>
    </location>
</feature>
<dbReference type="AlphaFoldDB" id="A0A5N0UXI5"/>
<evidence type="ECO:0000256" key="5">
    <source>
        <dbReference type="ARBA" id="ARBA00022989"/>
    </source>
</evidence>
<feature type="transmembrane region" description="Helical" evidence="7">
    <location>
        <begin position="398"/>
        <end position="419"/>
    </location>
</feature>
<feature type="transmembrane region" description="Helical" evidence="7">
    <location>
        <begin position="143"/>
        <end position="164"/>
    </location>
</feature>
<dbReference type="Pfam" id="PF19053">
    <property type="entry name" value="EccD"/>
    <property type="match status" value="1"/>
</dbReference>
<comment type="similarity">
    <text evidence="2">Belongs to the EccD/Snm4 family.</text>
</comment>
<sequence>MQTAGLIRITIATPRRRIDMALPDHASVAELLPGVLARAGEGMADKGVAGGGWLLRRDDGTAFDLNRTLGAYRVRDGEILHLTSARTNWPEPEYDDLADAIATGSGRTGKAWGPRHTRRAGLAVGAFVVLLGLVAVMRAGPPWTGPGLCALATAVALLVAGVILARPAADADAGAVLAATALPFAFAAGVLIPAGSHAVTDLTPGHVLLAGAALLLAALVGYLGVAVAQAVFAGAAALGLFTLIGGLVSLLWDLAAHQAAGVLAAGLLLLSTMFAPLALRLGKVPMPVLPRTTADLVRDDPQPSLVRVHAAVARADGLLTGMLGGAAVAVIAGEALLTADGGMGSMVLLAVLTVGFLLRARLYPVPRQRIPLLLIGVFGLGCLVAGPFTMPLAATGVLLPAVAAGVIAAGILLSTRAANPYLGRFAEYSEILVLAAVVPMACWVLGLYAYVRGLGG</sequence>
<evidence type="ECO:0000313" key="10">
    <source>
        <dbReference type="Proteomes" id="UP000319769"/>
    </source>
</evidence>
<feature type="transmembrane region" description="Helical" evidence="7">
    <location>
        <begin position="317"/>
        <end position="337"/>
    </location>
</feature>
<keyword evidence="6 7" id="KW-0472">Membrane</keyword>
<keyword evidence="10" id="KW-1185">Reference proteome</keyword>
<dbReference type="GO" id="GO:0005886">
    <property type="term" value="C:plasma membrane"/>
    <property type="evidence" value="ECO:0007669"/>
    <property type="project" value="UniProtKB-SubCell"/>
</dbReference>
<dbReference type="RefSeq" id="WP_144757477.1">
    <property type="nucleotide sequence ID" value="NZ_VMNW02000054.1"/>
</dbReference>
<dbReference type="InterPro" id="IPR006707">
    <property type="entry name" value="T7SS_EccD"/>
</dbReference>
<dbReference type="Gene3D" id="3.10.20.90">
    <property type="entry name" value="Phosphatidylinositol 3-kinase Catalytic Subunit, Chain A, domain 1"/>
    <property type="match status" value="1"/>
</dbReference>
<evidence type="ECO:0000256" key="2">
    <source>
        <dbReference type="ARBA" id="ARBA00006162"/>
    </source>
</evidence>
<dbReference type="NCBIfam" id="TIGR03920">
    <property type="entry name" value="T7SS_EccD"/>
    <property type="match status" value="1"/>
</dbReference>